<evidence type="ECO:0000256" key="10">
    <source>
        <dbReference type="ARBA" id="ARBA00023204"/>
    </source>
</evidence>
<evidence type="ECO:0000256" key="1">
    <source>
        <dbReference type="ARBA" id="ARBA00004123"/>
    </source>
</evidence>
<keyword evidence="7" id="KW-0067">ATP-binding</keyword>
<evidence type="ECO:0000256" key="5">
    <source>
        <dbReference type="ARBA" id="ARBA00022741"/>
    </source>
</evidence>
<dbReference type="GO" id="GO:0005634">
    <property type="term" value="C:nucleus"/>
    <property type="evidence" value="ECO:0007669"/>
    <property type="project" value="UniProtKB-SubCell"/>
</dbReference>
<evidence type="ECO:0000256" key="7">
    <source>
        <dbReference type="ARBA" id="ARBA00022840"/>
    </source>
</evidence>
<keyword evidence="6" id="KW-0227">DNA damage</keyword>
<keyword evidence="9" id="KW-0233">DNA recombination</keyword>
<keyword evidence="11" id="KW-0539">Nucleus</keyword>
<sequence length="1104" mass="127503">MKRKSNGQDAGPSGSKKAKPELQSDSEDDDNNLSQSSDIVSTTKQNEAEYGIVENISLKNFMCHTKLDFTFGPQVNFVIGRNGSGKSAILSGLVVGLGAKSSATNRGSSIKNFIKNGKSSAQVRVTLRNHKGPDAYKHEAYGDSIIVERTIQASGGSSYSLKSKSGKEVSKKREELTRILDQFNIQVENPVAILNQDTSRNFLNSKSPNDKYKFFLRATQLEQMKYDYASANELKSISQNIVESKKKSLPQLEDELSKCKERYDACEALTGMKKKIEGLHNQLAWAMVNEKREVRDIKEKEHKTAEARLPKFVAAVQKAQEVVDEHSTCYKEITEQLQAISGEVTEYKPEHDRANAELKEAKKACQAVNYEPKKLQSKITTVGRDLQETLDRIHTLQSSVSDINTEKAVRERKIEELTGQMAILEAQKSTKEHEVRQYLGAITRYKEESYGKKRQERDLQNNIEQKKRFLKDLEASSKDRLKRFGTWMPDLQNLINQAHQQGRFHKKPIGPLGACMQLRNQDYALAIECCLKNLMKSFCVHDHHDNQVLEGIFKRACPPGQTPTTIVGAFKQNVYDVSQNRARHDQYDTVLDVLEIEDPVIINTLIDQRTIECVMIIPSSEIARKTMMYNPPHNCKEVFTIEGDQVLSKPSFRYYSSDQKNSKYLKASVEDEIRETKQELEVNTQEMKQLNQENRNLTVQMNNQEKEKRRSETEIMKIRDQLQKIQAEKEELELQEDPEPEDVFVLQEDVARYKNKMAELQELLEAANERKLATDKVRREAEQRFQAINDKITEIHTKVEKLKEDHDTASANKEKAKHDKKHYEGKLKEHQAKIKDCLAEYDAHKKHVEESEAKARQVSEEVRVKRKPQNIQSEISQIERRIALEERSKGSYDEITRAYHEKKQSLERIRLEVEQQENFLKKLDKLMMNRKAHYNEFRQFIALRTKYSFNQYLQEREFAGKLRFDHRKEMIVMHVQPASRAGEQQRALSEVKDTKELSGGERSFSTVCFMLSLWQAMESPFRCLDEFDVFMDAINRQISMNMMLGMAKQNLDKQFIFLTPQDMSKLKVCPELRIFRMPDPDRGSGTLNFRPITETANNDEDEEQ</sequence>
<dbReference type="Proteomes" id="UP000749559">
    <property type="component" value="Unassembled WGS sequence"/>
</dbReference>
<feature type="region of interest" description="Disordered" evidence="13">
    <location>
        <begin position="1"/>
        <end position="41"/>
    </location>
</feature>
<comment type="caution">
    <text evidence="14">The sequence shown here is derived from an EMBL/GenBank/DDBJ whole genome shotgun (WGS) entry which is preliminary data.</text>
</comment>
<feature type="coiled-coil region" evidence="12">
    <location>
        <begin position="407"/>
        <end position="476"/>
    </location>
</feature>
<dbReference type="Gene3D" id="1.10.287.1490">
    <property type="match status" value="1"/>
</dbReference>
<keyword evidence="5" id="KW-0547">Nucleotide-binding</keyword>
<keyword evidence="10" id="KW-0234">DNA repair</keyword>
<organism evidence="14 15">
    <name type="scientific">Owenia fusiformis</name>
    <name type="common">Polychaete worm</name>
    <dbReference type="NCBI Taxonomy" id="6347"/>
    <lineage>
        <taxon>Eukaryota</taxon>
        <taxon>Metazoa</taxon>
        <taxon>Spiralia</taxon>
        <taxon>Lophotrochozoa</taxon>
        <taxon>Annelida</taxon>
        <taxon>Polychaeta</taxon>
        <taxon>Sedentaria</taxon>
        <taxon>Canalipalpata</taxon>
        <taxon>Sabellida</taxon>
        <taxon>Oweniida</taxon>
        <taxon>Oweniidae</taxon>
        <taxon>Owenia</taxon>
    </lineage>
</organism>
<name>A0A8J1U977_OWEFU</name>
<dbReference type="GO" id="GO:0000724">
    <property type="term" value="P:double-strand break repair via homologous recombination"/>
    <property type="evidence" value="ECO:0007669"/>
    <property type="project" value="TreeGrafter"/>
</dbReference>
<evidence type="ECO:0000313" key="15">
    <source>
        <dbReference type="Proteomes" id="UP000749559"/>
    </source>
</evidence>
<dbReference type="SUPFAM" id="SSF52540">
    <property type="entry name" value="P-loop containing nucleoside triphosphate hydrolases"/>
    <property type="match status" value="2"/>
</dbReference>
<evidence type="ECO:0000313" key="14">
    <source>
        <dbReference type="EMBL" id="CAH1773617.1"/>
    </source>
</evidence>
<feature type="region of interest" description="Disordered" evidence="13">
    <location>
        <begin position="805"/>
        <end position="824"/>
    </location>
</feature>
<proteinExistence type="inferred from homology"/>
<comment type="similarity">
    <text evidence="3">Belongs to the SMC family. SMC6 subfamily.</text>
</comment>
<dbReference type="GO" id="GO:0035861">
    <property type="term" value="C:site of double-strand break"/>
    <property type="evidence" value="ECO:0007669"/>
    <property type="project" value="TreeGrafter"/>
</dbReference>
<evidence type="ECO:0000256" key="2">
    <source>
        <dbReference type="ARBA" id="ARBA00004286"/>
    </source>
</evidence>
<comment type="subcellular location">
    <subcellularLocation>
        <location evidence="2">Chromosome</location>
    </subcellularLocation>
    <subcellularLocation>
        <location evidence="1">Nucleus</location>
    </subcellularLocation>
</comment>
<dbReference type="OrthoDB" id="10072614at2759"/>
<dbReference type="GO" id="GO:0030915">
    <property type="term" value="C:Smc5-Smc6 complex"/>
    <property type="evidence" value="ECO:0007669"/>
    <property type="project" value="TreeGrafter"/>
</dbReference>
<evidence type="ECO:0000256" key="13">
    <source>
        <dbReference type="SAM" id="MobiDB-lite"/>
    </source>
</evidence>
<dbReference type="GO" id="GO:0016887">
    <property type="term" value="F:ATP hydrolysis activity"/>
    <property type="evidence" value="ECO:0007669"/>
    <property type="project" value="InterPro"/>
</dbReference>
<evidence type="ECO:0000256" key="8">
    <source>
        <dbReference type="ARBA" id="ARBA00023054"/>
    </source>
</evidence>
<keyword evidence="4" id="KW-0158">Chromosome</keyword>
<protein>
    <submittedName>
        <fullName evidence="14">Uncharacterized protein</fullName>
    </submittedName>
</protein>
<dbReference type="AlphaFoldDB" id="A0A8J1U977"/>
<accession>A0A8J1U977</accession>
<feature type="compositionally biased region" description="Polar residues" evidence="13">
    <location>
        <begin position="32"/>
        <end position="41"/>
    </location>
</feature>
<feature type="coiled-coil region" evidence="12">
    <location>
        <begin position="242"/>
        <end position="269"/>
    </location>
</feature>
<feature type="region of interest" description="Disordered" evidence="13">
    <location>
        <begin position="1083"/>
        <end position="1104"/>
    </location>
</feature>
<evidence type="ECO:0000256" key="9">
    <source>
        <dbReference type="ARBA" id="ARBA00023172"/>
    </source>
</evidence>
<dbReference type="Pfam" id="PF13476">
    <property type="entry name" value="AAA_23"/>
    <property type="match status" value="1"/>
</dbReference>
<evidence type="ECO:0000256" key="11">
    <source>
        <dbReference type="ARBA" id="ARBA00023242"/>
    </source>
</evidence>
<dbReference type="InterPro" id="IPR038729">
    <property type="entry name" value="Rad50/SbcC_AAA"/>
</dbReference>
<keyword evidence="8 12" id="KW-0175">Coiled coil</keyword>
<dbReference type="GO" id="GO:0003684">
    <property type="term" value="F:damaged DNA binding"/>
    <property type="evidence" value="ECO:0007669"/>
    <property type="project" value="TreeGrafter"/>
</dbReference>
<reference evidence="14" key="1">
    <citation type="submission" date="2022-03" db="EMBL/GenBank/DDBJ databases">
        <authorList>
            <person name="Martin C."/>
        </authorList>
    </citation>
    <scope>NUCLEOTIDE SEQUENCE</scope>
</reference>
<dbReference type="GO" id="GO:0003697">
    <property type="term" value="F:single-stranded DNA binding"/>
    <property type="evidence" value="ECO:0007669"/>
    <property type="project" value="TreeGrafter"/>
</dbReference>
<dbReference type="Gene3D" id="3.40.50.300">
    <property type="entry name" value="P-loop containing nucleotide triphosphate hydrolases"/>
    <property type="match status" value="2"/>
</dbReference>
<dbReference type="PANTHER" id="PTHR19306:SF6">
    <property type="entry name" value="STRUCTURAL MAINTENANCE OF CHROMOSOMES PROTEIN 6"/>
    <property type="match status" value="1"/>
</dbReference>
<dbReference type="GO" id="GO:0005524">
    <property type="term" value="F:ATP binding"/>
    <property type="evidence" value="ECO:0007669"/>
    <property type="project" value="UniProtKB-KW"/>
</dbReference>
<gene>
    <name evidence="14" type="ORF">OFUS_LOCUS1192</name>
</gene>
<dbReference type="PANTHER" id="PTHR19306">
    <property type="entry name" value="STRUCTURAL MAINTENANCE OF CHROMOSOMES 5,6 SMC5, SMC6"/>
    <property type="match status" value="1"/>
</dbReference>
<dbReference type="EMBL" id="CAIIXF020000001">
    <property type="protein sequence ID" value="CAH1773617.1"/>
    <property type="molecule type" value="Genomic_DNA"/>
</dbReference>
<evidence type="ECO:0000256" key="6">
    <source>
        <dbReference type="ARBA" id="ARBA00022763"/>
    </source>
</evidence>
<evidence type="ECO:0000256" key="4">
    <source>
        <dbReference type="ARBA" id="ARBA00022454"/>
    </source>
</evidence>
<evidence type="ECO:0000256" key="3">
    <source>
        <dbReference type="ARBA" id="ARBA00006793"/>
    </source>
</evidence>
<keyword evidence="15" id="KW-1185">Reference proteome</keyword>
<evidence type="ECO:0000256" key="12">
    <source>
        <dbReference type="SAM" id="Coils"/>
    </source>
</evidence>
<dbReference type="InterPro" id="IPR027417">
    <property type="entry name" value="P-loop_NTPase"/>
</dbReference>